<protein>
    <submittedName>
        <fullName evidence="1">Uncharacterized protein</fullName>
    </submittedName>
</protein>
<dbReference type="HOGENOM" id="CLU_3102765_0_0_6"/>
<dbReference type="AlphaFoldDB" id="V8R2N8"/>
<dbReference type="EMBL" id="AYMZ01000010">
    <property type="protein sequence ID" value="ETF06162.1"/>
    <property type="molecule type" value="Genomic_DNA"/>
</dbReference>
<name>V8R2N8_9PSED</name>
<sequence>MKKSFFDVFSSAGRALQIVAGSEAFQRKGGRIMICNKLRKGFCRHAAFRIR</sequence>
<dbReference type="Proteomes" id="UP000024771">
    <property type="component" value="Chromosome"/>
</dbReference>
<evidence type="ECO:0000313" key="1">
    <source>
        <dbReference type="EMBL" id="ETF06162.1"/>
    </source>
</evidence>
<comment type="caution">
    <text evidence="1">The sequence shown here is derived from an EMBL/GenBank/DDBJ whole genome shotgun (WGS) entry which is preliminary data.</text>
</comment>
<gene>
    <name evidence="1" type="ORF">PMO01_21870</name>
</gene>
<accession>V8R2N8</accession>
<proteinExistence type="predicted"/>
<reference evidence="1" key="1">
    <citation type="journal article" date="2014" name="Genome Announc.">
        <title>Draft Genome Sequence of Pseudomonas moraviensis R28-S.</title>
        <authorList>
            <person name="Hunter S.S."/>
            <person name="Yano H."/>
            <person name="Loftie-Eaton W."/>
            <person name="Hughes J."/>
            <person name="De Gelder L."/>
            <person name="Stragier P."/>
            <person name="De Vos P."/>
            <person name="Settles M.L."/>
            <person name="Top E.M."/>
        </authorList>
    </citation>
    <scope>NUCLEOTIDE SEQUENCE [LARGE SCALE GENOMIC DNA]</scope>
    <source>
        <strain evidence="1">R28-S</strain>
    </source>
</reference>
<dbReference type="PATRIC" id="fig|1395516.4.peg.4442"/>
<organism evidence="1">
    <name type="scientific">Pseudomonas moraviensis R28-S</name>
    <dbReference type="NCBI Taxonomy" id="1395516"/>
    <lineage>
        <taxon>Bacteria</taxon>
        <taxon>Pseudomonadati</taxon>
        <taxon>Pseudomonadota</taxon>
        <taxon>Gammaproteobacteria</taxon>
        <taxon>Pseudomonadales</taxon>
        <taxon>Pseudomonadaceae</taxon>
        <taxon>Pseudomonas</taxon>
    </lineage>
</organism>